<dbReference type="Pfam" id="PF04024">
    <property type="entry name" value="PspC"/>
    <property type="match status" value="1"/>
</dbReference>
<organism evidence="8 9">
    <name type="scientific">Lacihabitans lacunae</name>
    <dbReference type="NCBI Taxonomy" id="1028214"/>
    <lineage>
        <taxon>Bacteria</taxon>
        <taxon>Pseudomonadati</taxon>
        <taxon>Bacteroidota</taxon>
        <taxon>Cytophagia</taxon>
        <taxon>Cytophagales</taxon>
        <taxon>Leadbetterellaceae</taxon>
        <taxon>Lacihabitans</taxon>
    </lineage>
</organism>
<protein>
    <submittedName>
        <fullName evidence="8">PspC domain-containing protein</fullName>
    </submittedName>
</protein>
<dbReference type="InterPro" id="IPR007168">
    <property type="entry name" value="Phageshock_PspC_N"/>
</dbReference>
<sequence>MKKLFRIKGQESMLGGVMTGLSEYFEIDVTLLRVIAVGMFFTPVPIVFMYLIMWAVMPNKKYDHASIVVS</sequence>
<dbReference type="Proteomes" id="UP001595616">
    <property type="component" value="Unassembled WGS sequence"/>
</dbReference>
<comment type="subcellular location">
    <subcellularLocation>
        <location evidence="1">Cell membrane</location>
        <topology evidence="1">Single-pass membrane protein</topology>
    </subcellularLocation>
</comment>
<evidence type="ECO:0000256" key="3">
    <source>
        <dbReference type="ARBA" id="ARBA00022692"/>
    </source>
</evidence>
<name>A0ABV7YXY8_9BACT</name>
<evidence type="ECO:0000256" key="4">
    <source>
        <dbReference type="ARBA" id="ARBA00022989"/>
    </source>
</evidence>
<proteinExistence type="predicted"/>
<dbReference type="EMBL" id="JBHRYQ010000001">
    <property type="protein sequence ID" value="MFC3810808.1"/>
    <property type="molecule type" value="Genomic_DNA"/>
</dbReference>
<dbReference type="InterPro" id="IPR052027">
    <property type="entry name" value="PspC"/>
</dbReference>
<keyword evidence="2" id="KW-1003">Cell membrane</keyword>
<evidence type="ECO:0000259" key="7">
    <source>
        <dbReference type="Pfam" id="PF04024"/>
    </source>
</evidence>
<evidence type="ECO:0000313" key="9">
    <source>
        <dbReference type="Proteomes" id="UP001595616"/>
    </source>
</evidence>
<accession>A0ABV7YXY8</accession>
<comment type="caution">
    <text evidence="8">The sequence shown here is derived from an EMBL/GenBank/DDBJ whole genome shotgun (WGS) entry which is preliminary data.</text>
</comment>
<gene>
    <name evidence="8" type="ORF">ACFOOI_09085</name>
</gene>
<keyword evidence="3 6" id="KW-0812">Transmembrane</keyword>
<keyword evidence="9" id="KW-1185">Reference proteome</keyword>
<dbReference type="PANTHER" id="PTHR33885">
    <property type="entry name" value="PHAGE SHOCK PROTEIN C"/>
    <property type="match status" value="1"/>
</dbReference>
<feature type="domain" description="Phage shock protein PspC N-terminal" evidence="7">
    <location>
        <begin position="2"/>
        <end position="59"/>
    </location>
</feature>
<evidence type="ECO:0000256" key="1">
    <source>
        <dbReference type="ARBA" id="ARBA00004162"/>
    </source>
</evidence>
<keyword evidence="4 6" id="KW-1133">Transmembrane helix</keyword>
<dbReference type="RefSeq" id="WP_379837240.1">
    <property type="nucleotide sequence ID" value="NZ_JBHRYQ010000001.1"/>
</dbReference>
<feature type="transmembrane region" description="Helical" evidence="6">
    <location>
        <begin position="31"/>
        <end position="56"/>
    </location>
</feature>
<reference evidence="9" key="1">
    <citation type="journal article" date="2019" name="Int. J. Syst. Evol. Microbiol.">
        <title>The Global Catalogue of Microorganisms (GCM) 10K type strain sequencing project: providing services to taxonomists for standard genome sequencing and annotation.</title>
        <authorList>
            <consortium name="The Broad Institute Genomics Platform"/>
            <consortium name="The Broad Institute Genome Sequencing Center for Infectious Disease"/>
            <person name="Wu L."/>
            <person name="Ma J."/>
        </authorList>
    </citation>
    <scope>NUCLEOTIDE SEQUENCE [LARGE SCALE GENOMIC DNA]</scope>
    <source>
        <strain evidence="9">CECT 7956</strain>
    </source>
</reference>
<dbReference type="PANTHER" id="PTHR33885:SF3">
    <property type="entry name" value="PHAGE SHOCK PROTEIN C"/>
    <property type="match status" value="1"/>
</dbReference>
<keyword evidence="5 6" id="KW-0472">Membrane</keyword>
<evidence type="ECO:0000256" key="2">
    <source>
        <dbReference type="ARBA" id="ARBA00022475"/>
    </source>
</evidence>
<evidence type="ECO:0000256" key="5">
    <source>
        <dbReference type="ARBA" id="ARBA00023136"/>
    </source>
</evidence>
<evidence type="ECO:0000313" key="8">
    <source>
        <dbReference type="EMBL" id="MFC3810808.1"/>
    </source>
</evidence>
<evidence type="ECO:0000256" key="6">
    <source>
        <dbReference type="SAM" id="Phobius"/>
    </source>
</evidence>